<dbReference type="Pfam" id="PF02452">
    <property type="entry name" value="PemK_toxin"/>
    <property type="match status" value="1"/>
</dbReference>
<dbReference type="GO" id="GO:0003677">
    <property type="term" value="F:DNA binding"/>
    <property type="evidence" value="ECO:0007669"/>
    <property type="project" value="InterPro"/>
</dbReference>
<evidence type="ECO:0008006" key="6">
    <source>
        <dbReference type="Google" id="ProtNLM"/>
    </source>
</evidence>
<keyword evidence="4" id="KW-1185">Reference proteome</keyword>
<sequence length="114" mass="12610">MTRGKVVLVNFPFDDLSTSKVRPAVCLTNPIGSHSHVILAFISSRIPSDLLETDLIIDTSHEGFSGTGLKVASTLRLHRLMTVTTSLCQRELGELSPKFLSEVNNKLKKLFCIR</sequence>
<dbReference type="InterPro" id="IPR011067">
    <property type="entry name" value="Plasmid_toxin/cell-grow_inhib"/>
</dbReference>
<dbReference type="EMBL" id="CT573074">
    <property type="protein sequence ID" value="CAJ70907.1"/>
    <property type="molecule type" value="Genomic_DNA"/>
</dbReference>
<reference evidence="2 5" key="5">
    <citation type="submission" date="2020-02" db="EMBL/GenBank/DDBJ databases">
        <title>Newly sequenced genome of strain CSTR1 showed variability in Candidatus Kuenenia stuttgartiensis genomes.</title>
        <authorList>
            <person name="Ding C."/>
            <person name="Adrian L."/>
        </authorList>
    </citation>
    <scope>NUCLEOTIDE SEQUENCE [LARGE SCALE GENOMIC DNA]</scope>
    <source>
        <strain evidence="2 5">CSTR1</strain>
    </source>
</reference>
<proteinExistence type="predicted"/>
<dbReference type="EMBL" id="CP049055">
    <property type="protein sequence ID" value="QII13321.1"/>
    <property type="molecule type" value="Genomic_DNA"/>
</dbReference>
<gene>
    <name evidence="2" type="ORF">KsCSTR_39420</name>
    <name evidence="3" type="ORF">KSMBR1_3173</name>
    <name evidence="1" type="ORF">kustb0162</name>
</gene>
<reference evidence="3" key="4">
    <citation type="submission" date="2017-10" db="EMBL/GenBank/DDBJ databases">
        <authorList>
            <person name="Banno H."/>
            <person name="Chua N.-H."/>
        </authorList>
    </citation>
    <scope>NUCLEOTIDE SEQUENCE [LARGE SCALE GENOMIC DNA]</scope>
    <source>
        <strain evidence="3">Kuenenia_mbr1_ru-nijmegen</strain>
    </source>
</reference>
<evidence type="ECO:0000313" key="4">
    <source>
        <dbReference type="Proteomes" id="UP000221734"/>
    </source>
</evidence>
<dbReference type="KEGG" id="kst:KSMBR1_3173"/>
<reference evidence="1" key="2">
    <citation type="submission" date="2006-01" db="EMBL/GenBank/DDBJ databases">
        <authorList>
            <person name="Genoscope"/>
        </authorList>
    </citation>
    <scope>NUCLEOTIDE SEQUENCE</scope>
</reference>
<reference evidence="4" key="3">
    <citation type="submission" date="2017-10" db="EMBL/GenBank/DDBJ databases">
        <authorList>
            <person name="Frank J."/>
        </authorList>
    </citation>
    <scope>NUCLEOTIDE SEQUENCE [LARGE SCALE GENOMIC DNA]</scope>
</reference>
<organism evidence="1">
    <name type="scientific">Kuenenia stuttgartiensis</name>
    <dbReference type="NCBI Taxonomy" id="174633"/>
    <lineage>
        <taxon>Bacteria</taxon>
        <taxon>Pseudomonadati</taxon>
        <taxon>Planctomycetota</taxon>
        <taxon>Candidatus Brocadiia</taxon>
        <taxon>Candidatus Brocadiales</taxon>
        <taxon>Candidatus Brocadiaceae</taxon>
        <taxon>Candidatus Kuenenia</taxon>
    </lineage>
</organism>
<evidence type="ECO:0000313" key="1">
    <source>
        <dbReference type="EMBL" id="CAJ70907.1"/>
    </source>
</evidence>
<evidence type="ECO:0000313" key="2">
    <source>
        <dbReference type="EMBL" id="QII13321.1"/>
    </source>
</evidence>
<evidence type="ECO:0000313" key="5">
    <source>
        <dbReference type="Proteomes" id="UP000501926"/>
    </source>
</evidence>
<dbReference type="Proteomes" id="UP000501926">
    <property type="component" value="Chromosome"/>
</dbReference>
<dbReference type="OrthoDB" id="290282at2"/>
<accession>Q1PUJ4</accession>
<protein>
    <recommendedName>
        <fullName evidence="6">PemK-like protein</fullName>
    </recommendedName>
</protein>
<evidence type="ECO:0000313" key="3">
    <source>
        <dbReference type="EMBL" id="SOH05650.1"/>
    </source>
</evidence>
<dbReference type="RefSeq" id="WP_099326200.1">
    <property type="nucleotide sequence ID" value="NZ_LT934425.1"/>
</dbReference>
<dbReference type="AlphaFoldDB" id="Q1PUJ4"/>
<dbReference type="SUPFAM" id="SSF50118">
    <property type="entry name" value="Cell growth inhibitor/plasmid maintenance toxic component"/>
    <property type="match status" value="1"/>
</dbReference>
<dbReference type="InterPro" id="IPR003477">
    <property type="entry name" value="PemK-like"/>
</dbReference>
<dbReference type="Proteomes" id="UP000221734">
    <property type="component" value="Chromosome Kuenenia_stuttgartiensis_MBR1"/>
</dbReference>
<dbReference type="EMBL" id="LT934425">
    <property type="protein sequence ID" value="SOH05650.1"/>
    <property type="molecule type" value="Genomic_DNA"/>
</dbReference>
<reference evidence="1" key="1">
    <citation type="journal article" date="2006" name="Nature">
        <title>Deciphering the evolution and metabolism of an anammox bacterium from a community genome.</title>
        <authorList>
            <person name="Strous M."/>
            <person name="Pelletier E."/>
            <person name="Mangenot S."/>
            <person name="Rattei T."/>
            <person name="Lehner A."/>
            <person name="Taylor M.W."/>
            <person name="Horn M."/>
            <person name="Daims H."/>
            <person name="Bartol-Mavel D."/>
            <person name="Wincker P."/>
            <person name="Barbe V."/>
            <person name="Fonknechten N."/>
            <person name="Vallenet D."/>
            <person name="Segurens B."/>
            <person name="Schenowitz-Truong C."/>
            <person name="Medigue C."/>
            <person name="Collingro A."/>
            <person name="Snel B."/>
            <person name="Dutilh B.E."/>
            <person name="OpDenCamp H.J.M."/>
            <person name="vanDerDrift C."/>
            <person name="Cirpus I."/>
            <person name="vanDePas-Schoonen K.T."/>
            <person name="Harhangi H.R."/>
            <person name="vanNiftrik L."/>
            <person name="Schmid M."/>
            <person name="Keltjens J."/>
            <person name="vanDeVossenberg J."/>
            <person name="Kartal B."/>
            <person name="Meier H."/>
            <person name="Frishman D."/>
            <person name="Huynen M.A."/>
            <person name="Mewes H."/>
            <person name="Weissenbach J."/>
            <person name="Jetten M.S.M."/>
            <person name="Wagner M."/>
            <person name="LePaslier D."/>
        </authorList>
    </citation>
    <scope>NUCLEOTIDE SEQUENCE</scope>
</reference>
<name>Q1PUJ4_KUEST</name>
<dbReference type="Gene3D" id="2.30.30.110">
    <property type="match status" value="1"/>
</dbReference>